<gene>
    <name evidence="1" type="ORF">Pmani_027980</name>
</gene>
<evidence type="ECO:0000313" key="1">
    <source>
        <dbReference type="EMBL" id="KAK4299760.1"/>
    </source>
</evidence>
<evidence type="ECO:0000313" key="2">
    <source>
        <dbReference type="Proteomes" id="UP001292094"/>
    </source>
</evidence>
<sequence length="86" mass="9603">MECGRILKDLLYGDLADGSRLTERPRLQFKAVCERDLKKCNIHISGWEGSAEDRSLWQRNVALKTDIVVGLQSTTIVLMAGNAEPT</sequence>
<name>A0AAE1P0B4_9EUCA</name>
<dbReference type="Proteomes" id="UP001292094">
    <property type="component" value="Unassembled WGS sequence"/>
</dbReference>
<organism evidence="1 2">
    <name type="scientific">Petrolisthes manimaculis</name>
    <dbReference type="NCBI Taxonomy" id="1843537"/>
    <lineage>
        <taxon>Eukaryota</taxon>
        <taxon>Metazoa</taxon>
        <taxon>Ecdysozoa</taxon>
        <taxon>Arthropoda</taxon>
        <taxon>Crustacea</taxon>
        <taxon>Multicrustacea</taxon>
        <taxon>Malacostraca</taxon>
        <taxon>Eumalacostraca</taxon>
        <taxon>Eucarida</taxon>
        <taxon>Decapoda</taxon>
        <taxon>Pleocyemata</taxon>
        <taxon>Anomura</taxon>
        <taxon>Galatheoidea</taxon>
        <taxon>Porcellanidae</taxon>
        <taxon>Petrolisthes</taxon>
    </lineage>
</organism>
<dbReference type="AlphaFoldDB" id="A0AAE1P0B4"/>
<proteinExistence type="predicted"/>
<keyword evidence="2" id="KW-1185">Reference proteome</keyword>
<protein>
    <submittedName>
        <fullName evidence="1">Uncharacterized protein</fullName>
    </submittedName>
</protein>
<dbReference type="EMBL" id="JAWZYT010003176">
    <property type="protein sequence ID" value="KAK4299760.1"/>
    <property type="molecule type" value="Genomic_DNA"/>
</dbReference>
<reference evidence="1" key="1">
    <citation type="submission" date="2023-11" db="EMBL/GenBank/DDBJ databases">
        <title>Genome assemblies of two species of porcelain crab, Petrolisthes cinctipes and Petrolisthes manimaculis (Anomura: Porcellanidae).</title>
        <authorList>
            <person name="Angst P."/>
        </authorList>
    </citation>
    <scope>NUCLEOTIDE SEQUENCE</scope>
    <source>
        <strain evidence="1">PB745_02</strain>
        <tissue evidence="1">Gill</tissue>
    </source>
</reference>
<comment type="caution">
    <text evidence="1">The sequence shown here is derived from an EMBL/GenBank/DDBJ whole genome shotgun (WGS) entry which is preliminary data.</text>
</comment>
<accession>A0AAE1P0B4</accession>